<dbReference type="Pfam" id="PF19271">
    <property type="entry name" value="Nis1"/>
    <property type="match status" value="1"/>
</dbReference>
<reference evidence="3" key="1">
    <citation type="journal article" date="2012" name="PLoS Genet.">
        <title>The genomes of the fungal plant pathogens Cladosporium fulvum and Dothistroma septosporum reveal adaptation to different hosts and lifestyles but also signatures of common ancestry.</title>
        <authorList>
            <person name="de Wit P.J.G.M."/>
            <person name="van der Burgt A."/>
            <person name="Oekmen B."/>
            <person name="Stergiopoulos I."/>
            <person name="Abd-Elsalam K.A."/>
            <person name="Aerts A.L."/>
            <person name="Bahkali A.H."/>
            <person name="Beenen H.G."/>
            <person name="Chettri P."/>
            <person name="Cox M.P."/>
            <person name="Datema E."/>
            <person name="de Vries R.P."/>
            <person name="Dhillon B."/>
            <person name="Ganley A.R."/>
            <person name="Griffiths S.A."/>
            <person name="Guo Y."/>
            <person name="Hamelin R.C."/>
            <person name="Henrissat B."/>
            <person name="Kabir M.S."/>
            <person name="Jashni M.K."/>
            <person name="Kema G."/>
            <person name="Klaubauf S."/>
            <person name="Lapidus A."/>
            <person name="Levasseur A."/>
            <person name="Lindquist E."/>
            <person name="Mehrabi R."/>
            <person name="Ohm R.A."/>
            <person name="Owen T.J."/>
            <person name="Salamov A."/>
            <person name="Schwelm A."/>
            <person name="Schijlen E."/>
            <person name="Sun H."/>
            <person name="van den Burg H.A."/>
            <person name="van Ham R.C.H.J."/>
            <person name="Zhang S."/>
            <person name="Goodwin S.B."/>
            <person name="Grigoriev I.V."/>
            <person name="Collemare J."/>
            <person name="Bradshaw R.E."/>
        </authorList>
    </citation>
    <scope>NUCLEOTIDE SEQUENCE [LARGE SCALE GENOMIC DNA]</scope>
    <source>
        <strain evidence="3">NZE10 / CBS 128990</strain>
    </source>
</reference>
<dbReference type="OrthoDB" id="3913322at2759"/>
<organism evidence="2 3">
    <name type="scientific">Dothistroma septosporum (strain NZE10 / CBS 128990)</name>
    <name type="common">Red band needle blight fungus</name>
    <name type="synonym">Mycosphaerella pini</name>
    <dbReference type="NCBI Taxonomy" id="675120"/>
    <lineage>
        <taxon>Eukaryota</taxon>
        <taxon>Fungi</taxon>
        <taxon>Dikarya</taxon>
        <taxon>Ascomycota</taxon>
        <taxon>Pezizomycotina</taxon>
        <taxon>Dothideomycetes</taxon>
        <taxon>Dothideomycetidae</taxon>
        <taxon>Mycosphaerellales</taxon>
        <taxon>Mycosphaerellaceae</taxon>
        <taxon>Dothistroma</taxon>
    </lineage>
</organism>
<feature type="signal peptide" evidence="1">
    <location>
        <begin position="1"/>
        <end position="18"/>
    </location>
</feature>
<protein>
    <submittedName>
        <fullName evidence="2">Uncharacterized protein</fullName>
    </submittedName>
</protein>
<keyword evidence="1" id="KW-0732">Signal</keyword>
<reference evidence="2 3" key="2">
    <citation type="journal article" date="2012" name="PLoS Pathog.">
        <title>Diverse lifestyles and strategies of plant pathogenesis encoded in the genomes of eighteen Dothideomycetes fungi.</title>
        <authorList>
            <person name="Ohm R.A."/>
            <person name="Feau N."/>
            <person name="Henrissat B."/>
            <person name="Schoch C.L."/>
            <person name="Horwitz B.A."/>
            <person name="Barry K.W."/>
            <person name="Condon B.J."/>
            <person name="Copeland A.C."/>
            <person name="Dhillon B."/>
            <person name="Glaser F."/>
            <person name="Hesse C.N."/>
            <person name="Kosti I."/>
            <person name="LaButti K."/>
            <person name="Lindquist E.A."/>
            <person name="Lucas S."/>
            <person name="Salamov A.A."/>
            <person name="Bradshaw R.E."/>
            <person name="Ciuffetti L."/>
            <person name="Hamelin R.C."/>
            <person name="Kema G.H.J."/>
            <person name="Lawrence C."/>
            <person name="Scott J.A."/>
            <person name="Spatafora J.W."/>
            <person name="Turgeon B.G."/>
            <person name="de Wit P.J.G.M."/>
            <person name="Zhong S."/>
            <person name="Goodwin S.B."/>
            <person name="Grigoriev I.V."/>
        </authorList>
    </citation>
    <scope>NUCLEOTIDE SEQUENCE [LARGE SCALE GENOMIC DNA]</scope>
    <source>
        <strain evidence="3">NZE10 / CBS 128990</strain>
    </source>
</reference>
<dbReference type="Proteomes" id="UP000016933">
    <property type="component" value="Unassembled WGS sequence"/>
</dbReference>
<dbReference type="eggNOG" id="ENOG502S8NB">
    <property type="taxonomic scope" value="Eukaryota"/>
</dbReference>
<name>N1PGL1_DOTSN</name>
<feature type="chain" id="PRO_5004109739" evidence="1">
    <location>
        <begin position="19"/>
        <end position="148"/>
    </location>
</feature>
<dbReference type="OMA" id="SFYLGPE"/>
<evidence type="ECO:0000256" key="1">
    <source>
        <dbReference type="SAM" id="SignalP"/>
    </source>
</evidence>
<dbReference type="HOGENOM" id="CLU_138726_0_0_1"/>
<accession>N1PGL1</accession>
<keyword evidence="3" id="KW-1185">Reference proteome</keyword>
<gene>
    <name evidence="2" type="ORF">DOTSEDRAFT_27299</name>
</gene>
<dbReference type="InterPro" id="IPR045469">
    <property type="entry name" value="Nis1"/>
</dbReference>
<evidence type="ECO:0000313" key="3">
    <source>
        <dbReference type="Proteomes" id="UP000016933"/>
    </source>
</evidence>
<dbReference type="AlphaFoldDB" id="N1PGL1"/>
<evidence type="ECO:0000313" key="2">
    <source>
        <dbReference type="EMBL" id="EME40675.1"/>
    </source>
</evidence>
<proteinExistence type="predicted"/>
<dbReference type="EMBL" id="KB446543">
    <property type="protein sequence ID" value="EME40675.1"/>
    <property type="molecule type" value="Genomic_DNA"/>
</dbReference>
<sequence length="148" mass="15472">MRTALIATAASLASVATARIVGFSVPSTVKPDSIVKLQITAEDYIQTTQDVTLSFGISTSKAAVLGSLGEYLDTKFLGPDFSNEVGNITHYVRIPATAAKGDYVIQGAHFELTGASISPATSVYYATTTVGDNTSADYVDSTLVPQSQ</sequence>